<feature type="transmembrane region" description="Helical" evidence="2">
    <location>
        <begin position="98"/>
        <end position="119"/>
    </location>
</feature>
<feature type="domain" description="EamA" evidence="3">
    <location>
        <begin position="25"/>
        <end position="169"/>
    </location>
</feature>
<evidence type="ECO:0000259" key="3">
    <source>
        <dbReference type="Pfam" id="PF00892"/>
    </source>
</evidence>
<accession>A0ABV4Y176</accession>
<feature type="transmembrane region" description="Helical" evidence="2">
    <location>
        <begin position="20"/>
        <end position="44"/>
    </location>
</feature>
<sequence length="330" mass="36533">MTSKAIRLELTKQQALTQILPNWLALVSLFIGIVGISFAAIFIKLSESELSPYATIFNRLWISTASLGLVNGIQAIRRRYAPDQVEKSPKNSGDFTKYIWLFVGYGTFFAASQLFWAWSITQTSVAISTVLHNLTPLFTCLLAWLLFGKHFDNKFILGMVIALSGVVVIEFEDLQVATGKVQGDLAAVVSAILVAGYLLIVERLRTKFSANKILMWGSAIATLATIPILWITQERIFPYSWKGWLFVIGLALVCQIIGQGLIVYSQNMLSSGFIAIAFLLDPVLTSLQAWLIFSERLSVSCWIAFAVVLLGIYFAQLSKSAVKEESRGNS</sequence>
<feature type="transmembrane region" description="Helical" evidence="2">
    <location>
        <begin position="297"/>
        <end position="315"/>
    </location>
</feature>
<feature type="transmembrane region" description="Helical" evidence="2">
    <location>
        <begin position="125"/>
        <end position="147"/>
    </location>
</feature>
<dbReference type="InterPro" id="IPR000620">
    <property type="entry name" value="EamA_dom"/>
</dbReference>
<keyword evidence="2" id="KW-0812">Transmembrane</keyword>
<dbReference type="RefSeq" id="WP_413267302.1">
    <property type="nucleotide sequence ID" value="NZ_JBHFNR010000262.1"/>
</dbReference>
<feature type="transmembrane region" description="Helical" evidence="2">
    <location>
        <begin position="244"/>
        <end position="264"/>
    </location>
</feature>
<name>A0ABV4Y176_9CYAN</name>
<dbReference type="InterPro" id="IPR037185">
    <property type="entry name" value="EmrE-like"/>
</dbReference>
<evidence type="ECO:0000313" key="4">
    <source>
        <dbReference type="EMBL" id="MFB2897691.1"/>
    </source>
</evidence>
<organism evidence="4 5">
    <name type="scientific">Floridaenema flaviceps BLCC-F50</name>
    <dbReference type="NCBI Taxonomy" id="3153642"/>
    <lineage>
        <taxon>Bacteria</taxon>
        <taxon>Bacillati</taxon>
        <taxon>Cyanobacteriota</taxon>
        <taxon>Cyanophyceae</taxon>
        <taxon>Oscillatoriophycideae</taxon>
        <taxon>Aerosakkonematales</taxon>
        <taxon>Aerosakkonemataceae</taxon>
        <taxon>Floridanema</taxon>
        <taxon>Floridanema flaviceps</taxon>
    </lineage>
</organism>
<dbReference type="PANTHER" id="PTHR22911:SF76">
    <property type="entry name" value="EAMA DOMAIN-CONTAINING PROTEIN"/>
    <property type="match status" value="1"/>
</dbReference>
<protein>
    <submittedName>
        <fullName evidence="4">DMT family transporter</fullName>
    </submittedName>
</protein>
<keyword evidence="2" id="KW-1133">Transmembrane helix</keyword>
<dbReference type="SUPFAM" id="SSF103481">
    <property type="entry name" value="Multidrug resistance efflux transporter EmrE"/>
    <property type="match status" value="2"/>
</dbReference>
<proteinExistence type="inferred from homology"/>
<evidence type="ECO:0000313" key="5">
    <source>
        <dbReference type="Proteomes" id="UP001576784"/>
    </source>
</evidence>
<feature type="transmembrane region" description="Helical" evidence="2">
    <location>
        <begin position="271"/>
        <end position="291"/>
    </location>
</feature>
<feature type="domain" description="EamA" evidence="3">
    <location>
        <begin position="183"/>
        <end position="314"/>
    </location>
</feature>
<gene>
    <name evidence="4" type="ORF">ACE1CI_32640</name>
</gene>
<dbReference type="Proteomes" id="UP001576784">
    <property type="component" value="Unassembled WGS sequence"/>
</dbReference>
<feature type="transmembrane region" description="Helical" evidence="2">
    <location>
        <begin position="56"/>
        <end position="77"/>
    </location>
</feature>
<dbReference type="PANTHER" id="PTHR22911">
    <property type="entry name" value="ACYL-MALONYL CONDENSING ENZYME-RELATED"/>
    <property type="match status" value="1"/>
</dbReference>
<evidence type="ECO:0000256" key="1">
    <source>
        <dbReference type="ARBA" id="ARBA00007362"/>
    </source>
</evidence>
<evidence type="ECO:0000256" key="2">
    <source>
        <dbReference type="SAM" id="Phobius"/>
    </source>
</evidence>
<reference evidence="4 5" key="1">
    <citation type="submission" date="2024-09" db="EMBL/GenBank/DDBJ databases">
        <title>Floridaenema gen nov. (Aerosakkonemataceae, Aerosakkonematales ord. nov., Cyanobacteria) from benthic tropical and subtropical fresh waters, with the description of four new species.</title>
        <authorList>
            <person name="Moretto J.A."/>
            <person name="Berthold D.E."/>
            <person name="Lefler F.W."/>
            <person name="Huang I.-S."/>
            <person name="Laughinghouse H. IV."/>
        </authorList>
    </citation>
    <scope>NUCLEOTIDE SEQUENCE [LARGE SCALE GENOMIC DNA]</scope>
    <source>
        <strain evidence="4 5">BLCC-F50</strain>
    </source>
</reference>
<comment type="caution">
    <text evidence="4">The sequence shown here is derived from an EMBL/GenBank/DDBJ whole genome shotgun (WGS) entry which is preliminary data.</text>
</comment>
<feature type="transmembrane region" description="Helical" evidence="2">
    <location>
        <begin position="213"/>
        <end position="232"/>
    </location>
</feature>
<feature type="transmembrane region" description="Helical" evidence="2">
    <location>
        <begin position="154"/>
        <end position="171"/>
    </location>
</feature>
<dbReference type="EMBL" id="JBHFNR010000262">
    <property type="protein sequence ID" value="MFB2897691.1"/>
    <property type="molecule type" value="Genomic_DNA"/>
</dbReference>
<keyword evidence="2" id="KW-0472">Membrane</keyword>
<keyword evidence="5" id="KW-1185">Reference proteome</keyword>
<feature type="transmembrane region" description="Helical" evidence="2">
    <location>
        <begin position="183"/>
        <end position="201"/>
    </location>
</feature>
<dbReference type="Pfam" id="PF00892">
    <property type="entry name" value="EamA"/>
    <property type="match status" value="2"/>
</dbReference>
<comment type="similarity">
    <text evidence="1">Belongs to the EamA transporter family.</text>
</comment>
<dbReference type="Gene3D" id="1.10.3730.20">
    <property type="match status" value="1"/>
</dbReference>